<evidence type="ECO:0000256" key="4">
    <source>
        <dbReference type="ARBA" id="ARBA00022475"/>
    </source>
</evidence>
<dbReference type="EMBL" id="JAFHDT010000009">
    <property type="protein sequence ID" value="KAI7806052.1"/>
    <property type="molecule type" value="Genomic_DNA"/>
</dbReference>
<keyword evidence="5" id="KW-0597">Phosphoprotein</keyword>
<evidence type="ECO:0000256" key="8">
    <source>
        <dbReference type="ARBA" id="ARBA00022729"/>
    </source>
</evidence>
<keyword evidence="13" id="KW-1015">Disulfide bond</keyword>
<keyword evidence="10" id="KW-0389">IgE-binding protein</keyword>
<keyword evidence="8" id="KW-0732">Signal</keyword>
<name>A0A9W8C2L3_TRIRA</name>
<keyword evidence="6" id="KW-0399">Innate immunity</keyword>
<keyword evidence="11 19" id="KW-1133">Transmembrane helix</keyword>
<dbReference type="GO" id="GO:0019863">
    <property type="term" value="F:IgE binding"/>
    <property type="evidence" value="ECO:0007669"/>
    <property type="project" value="UniProtKB-KW"/>
</dbReference>
<evidence type="ECO:0000256" key="18">
    <source>
        <dbReference type="SAM" id="MobiDB-lite"/>
    </source>
</evidence>
<evidence type="ECO:0000256" key="11">
    <source>
        <dbReference type="ARBA" id="ARBA00022989"/>
    </source>
</evidence>
<keyword evidence="4" id="KW-1003">Cell membrane</keyword>
<keyword evidence="14 20" id="KW-0675">Receptor</keyword>
<sequence length="174" mass="19811">MFVQPLQGTGLKPMIWLSNFFLFVTWGGGGLNFKTDIFYHNFPLVGLCTFPVYLLRSPFGGVSVSRKVPSRLNAAQVFLIMIRPVFPFSFLSLWLSFSSADAVSLKEPQICYVLDAVLFIYGIVLTILYCRLKLRNKQAEKRTHSKNKDASEGVYEGLKPHDQDTYETINNMKK</sequence>
<evidence type="ECO:0000256" key="5">
    <source>
        <dbReference type="ARBA" id="ARBA00022553"/>
    </source>
</evidence>
<dbReference type="Pfam" id="PF11628">
    <property type="entry name" value="TCR_zetazeta"/>
    <property type="match status" value="1"/>
</dbReference>
<evidence type="ECO:0000256" key="2">
    <source>
        <dbReference type="ARBA" id="ARBA00007280"/>
    </source>
</evidence>
<protein>
    <recommendedName>
        <fullName evidence="3">High affinity immunoglobulin epsilon receptor subunit gamma</fullName>
    </recommendedName>
    <alternativeName>
        <fullName evidence="16">Fc receptor gamma-chain</fullName>
    </alternativeName>
    <alternativeName>
        <fullName evidence="15">Fc-epsilon RI-gamma</fullName>
    </alternativeName>
    <alternativeName>
        <fullName evidence="17">IgE Fc receptor subunit gamma</fullName>
    </alternativeName>
</protein>
<dbReference type="InterPro" id="IPR021663">
    <property type="entry name" value="CD3_zeta/IgE_Fc_rcpt_gamma"/>
</dbReference>
<keyword evidence="12 19" id="KW-0472">Membrane</keyword>
<comment type="similarity">
    <text evidence="2">Belongs to the CD3Z/FCER1G family.</text>
</comment>
<evidence type="ECO:0000256" key="17">
    <source>
        <dbReference type="ARBA" id="ARBA00032977"/>
    </source>
</evidence>
<dbReference type="GO" id="GO:0032998">
    <property type="term" value="C:Fc-epsilon receptor I complex"/>
    <property type="evidence" value="ECO:0007669"/>
    <property type="project" value="InterPro"/>
</dbReference>
<comment type="subcellular location">
    <subcellularLocation>
        <location evidence="1">Cell membrane</location>
        <topology evidence="1">Single-pass type I membrane protein</topology>
    </subcellularLocation>
</comment>
<keyword evidence="7 19" id="KW-0812">Transmembrane</keyword>
<organism evidence="20 21">
    <name type="scientific">Triplophysa rosa</name>
    <name type="common">Cave loach</name>
    <dbReference type="NCBI Taxonomy" id="992332"/>
    <lineage>
        <taxon>Eukaryota</taxon>
        <taxon>Metazoa</taxon>
        <taxon>Chordata</taxon>
        <taxon>Craniata</taxon>
        <taxon>Vertebrata</taxon>
        <taxon>Euteleostomi</taxon>
        <taxon>Actinopterygii</taxon>
        <taxon>Neopterygii</taxon>
        <taxon>Teleostei</taxon>
        <taxon>Ostariophysi</taxon>
        <taxon>Cypriniformes</taxon>
        <taxon>Nemacheilidae</taxon>
        <taxon>Triplophysa</taxon>
    </lineage>
</organism>
<evidence type="ECO:0000256" key="10">
    <source>
        <dbReference type="ARBA" id="ARBA00022972"/>
    </source>
</evidence>
<evidence type="ECO:0000256" key="6">
    <source>
        <dbReference type="ARBA" id="ARBA00022588"/>
    </source>
</evidence>
<feature type="transmembrane region" description="Helical" evidence="19">
    <location>
        <begin position="77"/>
        <end position="97"/>
    </location>
</feature>
<evidence type="ECO:0000256" key="9">
    <source>
        <dbReference type="ARBA" id="ARBA00022859"/>
    </source>
</evidence>
<reference evidence="20" key="1">
    <citation type="submission" date="2021-02" db="EMBL/GenBank/DDBJ databases">
        <title>Comparative genomics reveals that relaxation of natural selection precedes convergent phenotypic evolution of cavefish.</title>
        <authorList>
            <person name="Peng Z."/>
        </authorList>
    </citation>
    <scope>NUCLEOTIDE SEQUENCE</scope>
    <source>
        <tissue evidence="20">Muscle</tissue>
    </source>
</reference>
<comment type="caution">
    <text evidence="20">The sequence shown here is derived from an EMBL/GenBank/DDBJ whole genome shotgun (WGS) entry which is preliminary data.</text>
</comment>
<dbReference type="PANTHER" id="PTHR16803">
    <property type="entry name" value="HIGH AFFINITY IMMUNOGLOBULIN EPSILON RECEPTOR GAMMA-SUBUNIT"/>
    <property type="match status" value="1"/>
</dbReference>
<evidence type="ECO:0000256" key="15">
    <source>
        <dbReference type="ARBA" id="ARBA00030112"/>
    </source>
</evidence>
<dbReference type="InterPro" id="IPR042340">
    <property type="entry name" value="FCER1G"/>
</dbReference>
<dbReference type="AlphaFoldDB" id="A0A9W8C2L3"/>
<evidence type="ECO:0000256" key="14">
    <source>
        <dbReference type="ARBA" id="ARBA00023170"/>
    </source>
</evidence>
<evidence type="ECO:0000256" key="16">
    <source>
        <dbReference type="ARBA" id="ARBA00030402"/>
    </source>
</evidence>
<feature type="compositionally biased region" description="Basic and acidic residues" evidence="18">
    <location>
        <begin position="141"/>
        <end position="151"/>
    </location>
</feature>
<evidence type="ECO:0000313" key="21">
    <source>
        <dbReference type="Proteomes" id="UP001059041"/>
    </source>
</evidence>
<dbReference type="OrthoDB" id="9941225at2759"/>
<dbReference type="InterPro" id="IPR003110">
    <property type="entry name" value="Phos_immunorcpt_sig_ITAM"/>
</dbReference>
<evidence type="ECO:0000313" key="20">
    <source>
        <dbReference type="EMBL" id="KAI7806052.1"/>
    </source>
</evidence>
<evidence type="ECO:0000256" key="12">
    <source>
        <dbReference type="ARBA" id="ARBA00023136"/>
    </source>
</evidence>
<keyword evidence="9" id="KW-0391">Immunity</keyword>
<dbReference type="GO" id="GO:0019767">
    <property type="term" value="F:IgE receptor activity"/>
    <property type="evidence" value="ECO:0007669"/>
    <property type="project" value="InterPro"/>
</dbReference>
<evidence type="ECO:0000256" key="3">
    <source>
        <dbReference type="ARBA" id="ARBA00021544"/>
    </source>
</evidence>
<evidence type="ECO:0000256" key="13">
    <source>
        <dbReference type="ARBA" id="ARBA00023157"/>
    </source>
</evidence>
<dbReference type="GO" id="GO:0045087">
    <property type="term" value="P:innate immune response"/>
    <property type="evidence" value="ECO:0007669"/>
    <property type="project" value="UniProtKB-KW"/>
</dbReference>
<feature type="transmembrane region" description="Helical" evidence="19">
    <location>
        <begin position="14"/>
        <end position="31"/>
    </location>
</feature>
<feature type="transmembrane region" description="Helical" evidence="19">
    <location>
        <begin position="109"/>
        <end position="132"/>
    </location>
</feature>
<evidence type="ECO:0000256" key="19">
    <source>
        <dbReference type="SAM" id="Phobius"/>
    </source>
</evidence>
<keyword evidence="21" id="KW-1185">Reference proteome</keyword>
<accession>A0A9W8C2L3</accession>
<proteinExistence type="inferred from homology"/>
<feature type="region of interest" description="Disordered" evidence="18">
    <location>
        <begin position="141"/>
        <end position="174"/>
    </location>
</feature>
<evidence type="ECO:0000256" key="7">
    <source>
        <dbReference type="ARBA" id="ARBA00022692"/>
    </source>
</evidence>
<dbReference type="PROSITE" id="PS51055">
    <property type="entry name" value="ITAM_1"/>
    <property type="match status" value="1"/>
</dbReference>
<gene>
    <name evidence="20" type="ORF">IRJ41_025767</name>
</gene>
<evidence type="ECO:0000256" key="1">
    <source>
        <dbReference type="ARBA" id="ARBA00004251"/>
    </source>
</evidence>
<dbReference type="Proteomes" id="UP001059041">
    <property type="component" value="Linkage Group LG9"/>
</dbReference>
<dbReference type="PANTHER" id="PTHR16803:SF0">
    <property type="entry name" value="HIGH AFFINITY IMMUNOGLOBULIN EPSILON RECEPTOR SUBUNIT GAMMA"/>
    <property type="match status" value="1"/>
</dbReference>